<dbReference type="Proteomes" id="UP000703269">
    <property type="component" value="Unassembled WGS sequence"/>
</dbReference>
<accession>A0A9P3GKL9</accession>
<proteinExistence type="predicted"/>
<gene>
    <name evidence="1" type="ORF">PsYK624_114480</name>
</gene>
<comment type="caution">
    <text evidence="1">The sequence shown here is derived from an EMBL/GenBank/DDBJ whole genome shotgun (WGS) entry which is preliminary data.</text>
</comment>
<protein>
    <submittedName>
        <fullName evidence="1">Uncharacterized protein</fullName>
    </submittedName>
</protein>
<organism evidence="1 2">
    <name type="scientific">Phanerochaete sordida</name>
    <dbReference type="NCBI Taxonomy" id="48140"/>
    <lineage>
        <taxon>Eukaryota</taxon>
        <taxon>Fungi</taxon>
        <taxon>Dikarya</taxon>
        <taxon>Basidiomycota</taxon>
        <taxon>Agaricomycotina</taxon>
        <taxon>Agaricomycetes</taxon>
        <taxon>Polyporales</taxon>
        <taxon>Phanerochaetaceae</taxon>
        <taxon>Phanerochaete</taxon>
    </lineage>
</organism>
<dbReference type="EMBL" id="BPQB01000047">
    <property type="protein sequence ID" value="GJE95265.1"/>
    <property type="molecule type" value="Genomic_DNA"/>
</dbReference>
<keyword evidence="2" id="KW-1185">Reference proteome</keyword>
<reference evidence="1 2" key="1">
    <citation type="submission" date="2021-08" db="EMBL/GenBank/DDBJ databases">
        <title>Draft Genome Sequence of Phanerochaete sordida strain YK-624.</title>
        <authorList>
            <person name="Mori T."/>
            <person name="Dohra H."/>
            <person name="Suzuki T."/>
            <person name="Kawagishi H."/>
            <person name="Hirai H."/>
        </authorList>
    </citation>
    <scope>NUCLEOTIDE SEQUENCE [LARGE SCALE GENOMIC DNA]</scope>
    <source>
        <strain evidence="1 2">YK-624</strain>
    </source>
</reference>
<sequence>MCTSKGVSPALRPRDMSACDVGAYMSRTQYICFHPFPICHKGFGLPQTFVYVVLALSLVRWSHCARVEMRGLPCIAGHPHTFSYYCMNQ</sequence>
<name>A0A9P3GKL9_9APHY</name>
<dbReference type="AlphaFoldDB" id="A0A9P3GKL9"/>
<evidence type="ECO:0000313" key="1">
    <source>
        <dbReference type="EMBL" id="GJE95265.1"/>
    </source>
</evidence>
<evidence type="ECO:0000313" key="2">
    <source>
        <dbReference type="Proteomes" id="UP000703269"/>
    </source>
</evidence>